<keyword evidence="4 6" id="KW-1133">Transmembrane helix</keyword>
<sequence length="177" mass="20008">MAEEYNKTLLENKTYHDGCSGCNVEQMKQRRLGYPYMELSFVWIVVLSTSCSFMLGRALTSVSWGIVSDRYGRKPIIIVGTVSIVNFWMAIAMRFLLGSFNCLLGTMKMEGQKQHQHHKKQCDPEESHHHHVVEILSAEARLVLVLKKTCGEAPCGFSDAKTISRDAAERLASVRKL</sequence>
<dbReference type="Gene3D" id="1.20.1250.20">
    <property type="entry name" value="MFS general substrate transporter like domains"/>
    <property type="match status" value="1"/>
</dbReference>
<dbReference type="PANTHER" id="PTHR23504">
    <property type="entry name" value="MAJOR FACILITATOR SUPERFAMILY DOMAIN-CONTAINING PROTEIN 10"/>
    <property type="match status" value="1"/>
</dbReference>
<dbReference type="AlphaFoldDB" id="D7M5Y2"/>
<dbReference type="EMBL" id="GL348718">
    <property type="protein sequence ID" value="EFH49898.1"/>
    <property type="molecule type" value="Genomic_DNA"/>
</dbReference>
<dbReference type="eggNOG" id="KOG2615">
    <property type="taxonomic scope" value="Eukaryota"/>
</dbReference>
<dbReference type="HOGENOM" id="CLU_1519896_0_0_1"/>
<dbReference type="Proteomes" id="UP000008694">
    <property type="component" value="Unassembled WGS sequence"/>
</dbReference>
<organism evidence="8">
    <name type="scientific">Arabidopsis lyrata subsp. lyrata</name>
    <name type="common">Lyre-leaved rock-cress</name>
    <dbReference type="NCBI Taxonomy" id="81972"/>
    <lineage>
        <taxon>Eukaryota</taxon>
        <taxon>Viridiplantae</taxon>
        <taxon>Streptophyta</taxon>
        <taxon>Embryophyta</taxon>
        <taxon>Tracheophyta</taxon>
        <taxon>Spermatophyta</taxon>
        <taxon>Magnoliopsida</taxon>
        <taxon>eudicotyledons</taxon>
        <taxon>Gunneridae</taxon>
        <taxon>Pentapetalae</taxon>
        <taxon>rosids</taxon>
        <taxon>malvids</taxon>
        <taxon>Brassicales</taxon>
        <taxon>Brassicaceae</taxon>
        <taxon>Camelineae</taxon>
        <taxon>Arabidopsis</taxon>
    </lineage>
</organism>
<dbReference type="PANTHER" id="PTHR23504:SF102">
    <property type="entry name" value="PROTEIN ZINC INDUCED FACILITATOR 1"/>
    <property type="match status" value="1"/>
</dbReference>
<dbReference type="SUPFAM" id="SSF103473">
    <property type="entry name" value="MFS general substrate transporter"/>
    <property type="match status" value="1"/>
</dbReference>
<feature type="transmembrane region" description="Helical" evidence="6">
    <location>
        <begin position="76"/>
        <end position="97"/>
    </location>
</feature>
<keyword evidence="8" id="KW-1185">Reference proteome</keyword>
<dbReference type="Gramene" id="scaffold_601406.1">
    <property type="protein sequence ID" value="scaffold_601406.1"/>
    <property type="gene ID" value="scaffold_601406.1"/>
</dbReference>
<keyword evidence="5 6" id="KW-0472">Membrane</keyword>
<evidence type="ECO:0000313" key="7">
    <source>
        <dbReference type="EMBL" id="EFH49898.1"/>
    </source>
</evidence>
<dbReference type="STRING" id="81972.D7M5Y2"/>
<dbReference type="GO" id="GO:0090333">
    <property type="term" value="P:regulation of stomatal closure"/>
    <property type="evidence" value="ECO:0007669"/>
    <property type="project" value="TreeGrafter"/>
</dbReference>
<dbReference type="GO" id="GO:0022821">
    <property type="term" value="F:solute:potassium antiporter activity"/>
    <property type="evidence" value="ECO:0007669"/>
    <property type="project" value="TreeGrafter"/>
</dbReference>
<evidence type="ECO:0000256" key="5">
    <source>
        <dbReference type="ARBA" id="ARBA00023136"/>
    </source>
</evidence>
<dbReference type="InterPro" id="IPR036259">
    <property type="entry name" value="MFS_trans_sf"/>
</dbReference>
<evidence type="ECO:0000256" key="1">
    <source>
        <dbReference type="ARBA" id="ARBA00004141"/>
    </source>
</evidence>
<evidence type="ECO:0000256" key="3">
    <source>
        <dbReference type="ARBA" id="ARBA00022692"/>
    </source>
</evidence>
<proteinExistence type="predicted"/>
<protein>
    <recommendedName>
        <fullName evidence="9">Major facilitator superfamily (MFS) profile domain-containing protein</fullName>
    </recommendedName>
</protein>
<gene>
    <name evidence="7" type="ORF">ARALYDRAFT_909349</name>
</gene>
<evidence type="ECO:0000313" key="8">
    <source>
        <dbReference type="Proteomes" id="UP000008694"/>
    </source>
</evidence>
<reference evidence="8" key="1">
    <citation type="journal article" date="2011" name="Nat. Genet.">
        <title>The Arabidopsis lyrata genome sequence and the basis of rapid genome size change.</title>
        <authorList>
            <person name="Hu T.T."/>
            <person name="Pattyn P."/>
            <person name="Bakker E.G."/>
            <person name="Cao J."/>
            <person name="Cheng J.-F."/>
            <person name="Clark R.M."/>
            <person name="Fahlgren N."/>
            <person name="Fawcett J.A."/>
            <person name="Grimwood J."/>
            <person name="Gundlach H."/>
            <person name="Haberer G."/>
            <person name="Hollister J.D."/>
            <person name="Ossowski S."/>
            <person name="Ottilar R.P."/>
            <person name="Salamov A.A."/>
            <person name="Schneeberger K."/>
            <person name="Spannagl M."/>
            <person name="Wang X."/>
            <person name="Yang L."/>
            <person name="Nasrallah M.E."/>
            <person name="Bergelson J."/>
            <person name="Carrington J.C."/>
            <person name="Gaut B.S."/>
            <person name="Schmutz J."/>
            <person name="Mayer K.F.X."/>
            <person name="Van de Peer Y."/>
            <person name="Grigoriev I.V."/>
            <person name="Nordborg M."/>
            <person name="Weigel D."/>
            <person name="Guo Y.-L."/>
        </authorList>
    </citation>
    <scope>NUCLEOTIDE SEQUENCE [LARGE SCALE GENOMIC DNA]</scope>
    <source>
        <strain evidence="8">cv. MN47</strain>
    </source>
</reference>
<evidence type="ECO:0000256" key="4">
    <source>
        <dbReference type="ARBA" id="ARBA00022989"/>
    </source>
</evidence>
<comment type="subcellular location">
    <subcellularLocation>
        <location evidence="1">Membrane</location>
        <topology evidence="1">Multi-pass membrane protein</topology>
    </subcellularLocation>
</comment>
<keyword evidence="3 6" id="KW-0812">Transmembrane</keyword>
<dbReference type="GO" id="GO:0005886">
    <property type="term" value="C:plasma membrane"/>
    <property type="evidence" value="ECO:0007669"/>
    <property type="project" value="TreeGrafter"/>
</dbReference>
<evidence type="ECO:0000256" key="6">
    <source>
        <dbReference type="SAM" id="Phobius"/>
    </source>
</evidence>
<evidence type="ECO:0000256" key="2">
    <source>
        <dbReference type="ARBA" id="ARBA00022448"/>
    </source>
</evidence>
<feature type="transmembrane region" description="Helical" evidence="6">
    <location>
        <begin position="36"/>
        <end position="56"/>
    </location>
</feature>
<name>D7M5Y2_ARALL</name>
<accession>D7M5Y2</accession>
<dbReference type="GO" id="GO:0009705">
    <property type="term" value="C:plant-type vacuole membrane"/>
    <property type="evidence" value="ECO:0007669"/>
    <property type="project" value="TreeGrafter"/>
</dbReference>
<keyword evidence="2" id="KW-0813">Transport</keyword>
<evidence type="ECO:0008006" key="9">
    <source>
        <dbReference type="Google" id="ProtNLM"/>
    </source>
</evidence>